<dbReference type="AlphaFoldDB" id="A0A9P7R2N8"/>
<evidence type="ECO:0000313" key="3">
    <source>
        <dbReference type="Proteomes" id="UP000699042"/>
    </source>
</evidence>
<feature type="region of interest" description="Disordered" evidence="1">
    <location>
        <begin position="49"/>
        <end position="78"/>
    </location>
</feature>
<reference evidence="2" key="1">
    <citation type="submission" date="2021-05" db="EMBL/GenBank/DDBJ databases">
        <title>Comparative genomics of three Colletotrichum scovillei strains and genetic complementation revealed genes involved fungal growth and virulence on chili pepper.</title>
        <authorList>
            <person name="Hsieh D.-K."/>
            <person name="Chuang S.-C."/>
            <person name="Chen C.-Y."/>
            <person name="Chao Y.-T."/>
            <person name="Lu M.-Y.J."/>
            <person name="Lee M.-H."/>
            <person name="Shih M.-C."/>
        </authorList>
    </citation>
    <scope>NUCLEOTIDE SEQUENCE</scope>
    <source>
        <strain evidence="2">Coll-153</strain>
    </source>
</reference>
<keyword evidence="3" id="KW-1185">Reference proteome</keyword>
<accession>A0A9P7R2N8</accession>
<dbReference type="Proteomes" id="UP000699042">
    <property type="component" value="Unassembled WGS sequence"/>
</dbReference>
<evidence type="ECO:0000256" key="1">
    <source>
        <dbReference type="SAM" id="MobiDB-lite"/>
    </source>
</evidence>
<organism evidence="2 3">
    <name type="scientific">Colletotrichum scovillei</name>
    <dbReference type="NCBI Taxonomy" id="1209932"/>
    <lineage>
        <taxon>Eukaryota</taxon>
        <taxon>Fungi</taxon>
        <taxon>Dikarya</taxon>
        <taxon>Ascomycota</taxon>
        <taxon>Pezizomycotina</taxon>
        <taxon>Sordariomycetes</taxon>
        <taxon>Hypocreomycetidae</taxon>
        <taxon>Glomerellales</taxon>
        <taxon>Glomerellaceae</taxon>
        <taxon>Colletotrichum</taxon>
        <taxon>Colletotrichum acutatum species complex</taxon>
    </lineage>
</organism>
<proteinExistence type="predicted"/>
<gene>
    <name evidence="2" type="ORF">JMJ77_014060</name>
</gene>
<sequence length="102" mass="11632">MSLVLTFAQRLEKQKNAKKTTWNKQYLKSIIGWRHNLRIGIHDLCPGRNRGVTEETTKTPLACAGPPKSCRPRYSPNRPALRPSLSWPARVVDHIVTNKSRS</sequence>
<dbReference type="EMBL" id="JAESDN010000006">
    <property type="protein sequence ID" value="KAG7048422.1"/>
    <property type="molecule type" value="Genomic_DNA"/>
</dbReference>
<evidence type="ECO:0000313" key="2">
    <source>
        <dbReference type="EMBL" id="KAG7048422.1"/>
    </source>
</evidence>
<comment type="caution">
    <text evidence="2">The sequence shown here is derived from an EMBL/GenBank/DDBJ whole genome shotgun (WGS) entry which is preliminary data.</text>
</comment>
<name>A0A9P7R2N8_9PEZI</name>
<protein>
    <submittedName>
        <fullName evidence="2">Uncharacterized protein</fullName>
    </submittedName>
</protein>